<dbReference type="InterPro" id="IPR036961">
    <property type="entry name" value="Kinesin_motor_dom_sf"/>
</dbReference>
<dbReference type="GO" id="GO:0000146">
    <property type="term" value="F:microfilament motor activity"/>
    <property type="evidence" value="ECO:0007669"/>
    <property type="project" value="TreeGrafter"/>
</dbReference>
<evidence type="ECO:0000313" key="8">
    <source>
        <dbReference type="EMBL" id="KAG5459492.1"/>
    </source>
</evidence>
<dbReference type="GO" id="GO:0016020">
    <property type="term" value="C:membrane"/>
    <property type="evidence" value="ECO:0007669"/>
    <property type="project" value="TreeGrafter"/>
</dbReference>
<organism evidence="8 9">
    <name type="scientific">Olpidium bornovanus</name>
    <dbReference type="NCBI Taxonomy" id="278681"/>
    <lineage>
        <taxon>Eukaryota</taxon>
        <taxon>Fungi</taxon>
        <taxon>Fungi incertae sedis</taxon>
        <taxon>Olpidiomycota</taxon>
        <taxon>Olpidiomycotina</taxon>
        <taxon>Olpidiomycetes</taxon>
        <taxon>Olpidiales</taxon>
        <taxon>Olpidiaceae</taxon>
        <taxon>Olpidium</taxon>
    </lineage>
</organism>
<keyword evidence="1 6" id="KW-0547">Nucleotide-binding</keyword>
<evidence type="ECO:0000256" key="2">
    <source>
        <dbReference type="ARBA" id="ARBA00022840"/>
    </source>
</evidence>
<dbReference type="InterPro" id="IPR001609">
    <property type="entry name" value="Myosin_head_motor_dom-like"/>
</dbReference>
<evidence type="ECO:0000256" key="3">
    <source>
        <dbReference type="ARBA" id="ARBA00023123"/>
    </source>
</evidence>
<dbReference type="Pfam" id="PF00063">
    <property type="entry name" value="Myosin_head"/>
    <property type="match status" value="1"/>
</dbReference>
<evidence type="ECO:0000256" key="6">
    <source>
        <dbReference type="PROSITE-ProRule" id="PRU00782"/>
    </source>
</evidence>
<dbReference type="GO" id="GO:0007015">
    <property type="term" value="P:actin filament organization"/>
    <property type="evidence" value="ECO:0007669"/>
    <property type="project" value="TreeGrafter"/>
</dbReference>
<dbReference type="OrthoDB" id="6108017at2759"/>
<sequence>MVLYSHDVVQAYSGKRRGDLEPHLFAIAEDAYRCMIREGRNQTIVVSGESGAGKTVSAKYIMRYFATADASCADYYSYDGGAAAAGARAAAAAAGKKSKKKTVTKKASNLSLPETLAINQQLQAAAGGGAKDESGISETEEQILATNPIMEAFGNAKTTRNDN</sequence>
<gene>
    <name evidence="8" type="ORF">BJ554DRAFT_100</name>
</gene>
<comment type="caution">
    <text evidence="8">The sequence shown here is derived from an EMBL/GenBank/DDBJ whole genome shotgun (WGS) entry which is preliminary data.</text>
</comment>
<comment type="similarity">
    <text evidence="6">Belongs to the TRAFAC class myosin-kinesin ATPase superfamily. Myosin family.</text>
</comment>
<evidence type="ECO:0000313" key="9">
    <source>
        <dbReference type="Proteomes" id="UP000673691"/>
    </source>
</evidence>
<proteinExistence type="inferred from homology"/>
<dbReference type="EMBL" id="JAEFCI010006755">
    <property type="protein sequence ID" value="KAG5459492.1"/>
    <property type="molecule type" value="Genomic_DNA"/>
</dbReference>
<keyword evidence="5 6" id="KW-0009">Actin-binding</keyword>
<dbReference type="PANTHER" id="PTHR13140:SF706">
    <property type="entry name" value="DILUTE CLASS UNCONVENTIONAL MYOSIN, ISOFORM C"/>
    <property type="match status" value="1"/>
</dbReference>
<accession>A0A8H7ZUC8</accession>
<keyword evidence="8" id="KW-0378">Hydrolase</keyword>
<feature type="binding site" evidence="6">
    <location>
        <begin position="48"/>
        <end position="55"/>
    </location>
    <ligand>
        <name>ATP</name>
        <dbReference type="ChEBI" id="CHEBI:30616"/>
    </ligand>
</feature>
<name>A0A8H7ZUC8_9FUNG</name>
<comment type="caution">
    <text evidence="6">Lacks conserved residue(s) required for the propagation of feature annotation.</text>
</comment>
<dbReference type="GO" id="GO:0016459">
    <property type="term" value="C:myosin complex"/>
    <property type="evidence" value="ECO:0007669"/>
    <property type="project" value="UniProtKB-KW"/>
</dbReference>
<dbReference type="PANTHER" id="PTHR13140">
    <property type="entry name" value="MYOSIN"/>
    <property type="match status" value="1"/>
</dbReference>
<dbReference type="GO" id="GO:0005737">
    <property type="term" value="C:cytoplasm"/>
    <property type="evidence" value="ECO:0007669"/>
    <property type="project" value="TreeGrafter"/>
</dbReference>
<keyword evidence="9" id="KW-1185">Reference proteome</keyword>
<keyword evidence="4 6" id="KW-0505">Motor protein</keyword>
<dbReference type="Proteomes" id="UP000673691">
    <property type="component" value="Unassembled WGS sequence"/>
</dbReference>
<dbReference type="PROSITE" id="PS51456">
    <property type="entry name" value="MYOSIN_MOTOR"/>
    <property type="match status" value="1"/>
</dbReference>
<keyword evidence="2 6" id="KW-0067">ATP-binding</keyword>
<protein>
    <submittedName>
        <fullName evidence="8">P-loop containing nucleoside triphosphate hydrolase protein</fullName>
    </submittedName>
</protein>
<dbReference type="GO" id="GO:0005524">
    <property type="term" value="F:ATP binding"/>
    <property type="evidence" value="ECO:0007669"/>
    <property type="project" value="UniProtKB-UniRule"/>
</dbReference>
<feature type="non-terminal residue" evidence="8">
    <location>
        <position position="163"/>
    </location>
</feature>
<dbReference type="AlphaFoldDB" id="A0A8H7ZUC8"/>
<dbReference type="GO" id="GO:0051015">
    <property type="term" value="F:actin filament binding"/>
    <property type="evidence" value="ECO:0007669"/>
    <property type="project" value="TreeGrafter"/>
</dbReference>
<dbReference type="Gene3D" id="3.40.850.10">
    <property type="entry name" value="Kinesin motor domain"/>
    <property type="match status" value="1"/>
</dbReference>
<reference evidence="8 9" key="1">
    <citation type="journal article" name="Sci. Rep.">
        <title>Genome-scale phylogenetic analyses confirm Olpidium as the closest living zoosporic fungus to the non-flagellated, terrestrial fungi.</title>
        <authorList>
            <person name="Chang Y."/>
            <person name="Rochon D."/>
            <person name="Sekimoto S."/>
            <person name="Wang Y."/>
            <person name="Chovatia M."/>
            <person name="Sandor L."/>
            <person name="Salamov A."/>
            <person name="Grigoriev I.V."/>
            <person name="Stajich J.E."/>
            <person name="Spatafora J.W."/>
        </authorList>
    </citation>
    <scope>NUCLEOTIDE SEQUENCE [LARGE SCALE GENOMIC DNA]</scope>
    <source>
        <strain evidence="8">S191</strain>
    </source>
</reference>
<feature type="domain" description="Myosin motor" evidence="7">
    <location>
        <begin position="1"/>
        <end position="163"/>
    </location>
</feature>
<evidence type="ECO:0000259" key="7">
    <source>
        <dbReference type="PROSITE" id="PS51456"/>
    </source>
</evidence>
<keyword evidence="3 6" id="KW-0518">Myosin</keyword>
<dbReference type="SUPFAM" id="SSF52540">
    <property type="entry name" value="P-loop containing nucleoside triphosphate hydrolases"/>
    <property type="match status" value="1"/>
</dbReference>
<dbReference type="GO" id="GO:0016787">
    <property type="term" value="F:hydrolase activity"/>
    <property type="evidence" value="ECO:0007669"/>
    <property type="project" value="UniProtKB-KW"/>
</dbReference>
<evidence type="ECO:0000256" key="5">
    <source>
        <dbReference type="ARBA" id="ARBA00023203"/>
    </source>
</evidence>
<evidence type="ECO:0000256" key="4">
    <source>
        <dbReference type="ARBA" id="ARBA00023175"/>
    </source>
</evidence>
<evidence type="ECO:0000256" key="1">
    <source>
        <dbReference type="ARBA" id="ARBA00022741"/>
    </source>
</evidence>
<dbReference type="InterPro" id="IPR027417">
    <property type="entry name" value="P-loop_NTPase"/>
</dbReference>